<dbReference type="HOGENOM" id="CLU_063626_2_1_7"/>
<keyword evidence="7 10" id="KW-0472">Membrane</keyword>
<sequence>MNLFNFNPADFLSFLLTLMRISLVLFIMPFFGGKVTPVPLKAALCLILTIALWPTLSFPGQQLPANTWAIVVMLIGEITLGLVMGIVVNVLFAAVQTGGSLIGFQMGFSMVNVADPMTGTNESITGHFMYMVTFMTFLILDGHLLLLRALAESFQRIPPGGLYLSPALAREVLGMSSQIFVLGIKIAAPVMVAVFLVDLAIALVGRAAPQMSILSFGFPLKIITGFLFLGLMFTIMARYVGQFIINMDAMFHSIFMLGAPLAR</sequence>
<feature type="transmembrane region" description="Helical" evidence="10">
    <location>
        <begin position="243"/>
        <end position="262"/>
    </location>
</feature>
<dbReference type="RefSeq" id="WP_014258349.1">
    <property type="nucleotide sequence ID" value="NC_016629.1"/>
</dbReference>
<evidence type="ECO:0000256" key="2">
    <source>
        <dbReference type="ARBA" id="ARBA00009772"/>
    </source>
</evidence>
<keyword evidence="12" id="KW-1185">Reference proteome</keyword>
<evidence type="ECO:0000256" key="1">
    <source>
        <dbReference type="ARBA" id="ARBA00002578"/>
    </source>
</evidence>
<evidence type="ECO:0000256" key="9">
    <source>
        <dbReference type="NCBIfam" id="TIGR01400"/>
    </source>
</evidence>
<feature type="transmembrane region" description="Helical" evidence="10">
    <location>
        <begin position="179"/>
        <end position="204"/>
    </location>
</feature>
<keyword evidence="11" id="KW-0969">Cilium</keyword>
<evidence type="ECO:0000256" key="3">
    <source>
        <dbReference type="ARBA" id="ARBA00021717"/>
    </source>
</evidence>
<keyword evidence="6 10" id="KW-1133">Transmembrane helix</keyword>
<proteinExistence type="inferred from homology"/>
<dbReference type="EMBL" id="CP003221">
    <property type="protein sequence ID" value="EGJ48478.1"/>
    <property type="molecule type" value="Genomic_DNA"/>
</dbReference>
<dbReference type="Pfam" id="PF01311">
    <property type="entry name" value="Bac_export_1"/>
    <property type="match status" value="1"/>
</dbReference>
<dbReference type="STRING" id="690850.Desaf_0118"/>
<dbReference type="PANTHER" id="PTHR30065:SF1">
    <property type="entry name" value="SURFACE PRESENTATION OF ANTIGENS PROTEIN SPAR"/>
    <property type="match status" value="1"/>
</dbReference>
<feature type="transmembrane region" description="Helical" evidence="10">
    <location>
        <begin position="12"/>
        <end position="31"/>
    </location>
</feature>
<evidence type="ECO:0000256" key="10">
    <source>
        <dbReference type="RuleBase" id="RU362071"/>
    </source>
</evidence>
<dbReference type="NCBIfam" id="TIGR01400">
    <property type="entry name" value="fliR"/>
    <property type="match status" value="1"/>
</dbReference>
<dbReference type="KEGG" id="daf:Desaf_0118"/>
<keyword evidence="5 10" id="KW-0812">Transmembrane</keyword>
<keyword evidence="11" id="KW-0282">Flagellum</keyword>
<gene>
    <name evidence="11" type="ORF">Desaf_0118</name>
</gene>
<organism evidence="11 12">
    <name type="scientific">Desulfocurvibacter africanus subsp. africanus str. Walvis Bay</name>
    <dbReference type="NCBI Taxonomy" id="690850"/>
    <lineage>
        <taxon>Bacteria</taxon>
        <taxon>Pseudomonadati</taxon>
        <taxon>Thermodesulfobacteriota</taxon>
        <taxon>Desulfovibrionia</taxon>
        <taxon>Desulfovibrionales</taxon>
        <taxon>Desulfovibrionaceae</taxon>
        <taxon>Desulfocurvibacter</taxon>
    </lineage>
</organism>
<feature type="transmembrane region" description="Helical" evidence="10">
    <location>
        <begin position="68"/>
        <end position="95"/>
    </location>
</feature>
<dbReference type="Proteomes" id="UP000007844">
    <property type="component" value="Chromosome"/>
</dbReference>
<protein>
    <recommendedName>
        <fullName evidence="3 9">Flagellar biosynthetic protein FliR</fullName>
    </recommendedName>
</protein>
<comment type="subcellular location">
    <subcellularLocation>
        <location evidence="10">Cell membrane</location>
        <topology evidence="10">Multi-pass membrane protein</topology>
    </subcellularLocation>
    <subcellularLocation>
        <location evidence="10">Bacterial flagellum basal body</location>
    </subcellularLocation>
</comment>
<dbReference type="GO" id="GO:0006605">
    <property type="term" value="P:protein targeting"/>
    <property type="evidence" value="ECO:0007669"/>
    <property type="project" value="UniProtKB-UniRule"/>
</dbReference>
<dbReference type="GO" id="GO:0005886">
    <property type="term" value="C:plasma membrane"/>
    <property type="evidence" value="ECO:0007669"/>
    <property type="project" value="UniProtKB-SubCell"/>
</dbReference>
<dbReference type="PANTHER" id="PTHR30065">
    <property type="entry name" value="FLAGELLAR BIOSYNTHETIC PROTEIN FLIR"/>
    <property type="match status" value="1"/>
</dbReference>
<dbReference type="InterPro" id="IPR006303">
    <property type="entry name" value="FliR"/>
</dbReference>
<dbReference type="GO" id="GO:0044780">
    <property type="term" value="P:bacterial-type flagellum assembly"/>
    <property type="evidence" value="ECO:0007669"/>
    <property type="project" value="UniProtKB-UniRule"/>
</dbReference>
<dbReference type="AlphaFoldDB" id="F3YTU7"/>
<evidence type="ECO:0000313" key="12">
    <source>
        <dbReference type="Proteomes" id="UP000007844"/>
    </source>
</evidence>
<feature type="transmembrane region" description="Helical" evidence="10">
    <location>
        <begin position="128"/>
        <end position="151"/>
    </location>
</feature>
<feature type="transmembrane region" description="Helical" evidence="10">
    <location>
        <begin position="216"/>
        <end position="237"/>
    </location>
</feature>
<evidence type="ECO:0000256" key="7">
    <source>
        <dbReference type="ARBA" id="ARBA00023136"/>
    </source>
</evidence>
<comment type="function">
    <text evidence="1 10">Role in flagellar biosynthesis.</text>
</comment>
<keyword evidence="8 10" id="KW-0975">Bacterial flagellum</keyword>
<name>F3YTU7_DESAF</name>
<evidence type="ECO:0000313" key="11">
    <source>
        <dbReference type="EMBL" id="EGJ48478.1"/>
    </source>
</evidence>
<evidence type="ECO:0000256" key="4">
    <source>
        <dbReference type="ARBA" id="ARBA00022475"/>
    </source>
</evidence>
<keyword evidence="11" id="KW-0966">Cell projection</keyword>
<evidence type="ECO:0000256" key="5">
    <source>
        <dbReference type="ARBA" id="ARBA00022692"/>
    </source>
</evidence>
<reference evidence="11 12" key="1">
    <citation type="journal article" date="2011" name="J. Bacteriol.">
        <title>Genome sequence of the mercury-methylating and pleomorphic Desulfovibrio africanus Strain Walvis Bay.</title>
        <authorList>
            <person name="Brown S.D."/>
            <person name="Wall J.D."/>
            <person name="Kucken A.M."/>
            <person name="Gilmour C.C."/>
            <person name="Podar M."/>
            <person name="Brandt C.C."/>
            <person name="Teshima H."/>
            <person name="Detter J.C."/>
            <person name="Han C.S."/>
            <person name="Land M.L."/>
            <person name="Lucas S."/>
            <person name="Han J."/>
            <person name="Pennacchio L."/>
            <person name="Nolan M."/>
            <person name="Pitluck S."/>
            <person name="Woyke T."/>
            <person name="Goodwin L."/>
            <person name="Palumbo A.V."/>
            <person name="Elias D.A."/>
        </authorList>
    </citation>
    <scope>NUCLEOTIDE SEQUENCE [LARGE SCALE GENOMIC DNA]</scope>
    <source>
        <strain evidence="11 12">Walvis Bay</strain>
    </source>
</reference>
<evidence type="ECO:0000256" key="6">
    <source>
        <dbReference type="ARBA" id="ARBA00022989"/>
    </source>
</evidence>
<dbReference type="eggNOG" id="COG1684">
    <property type="taxonomic scope" value="Bacteria"/>
</dbReference>
<feature type="transmembrane region" description="Helical" evidence="10">
    <location>
        <begin position="38"/>
        <end position="56"/>
    </location>
</feature>
<keyword evidence="4 10" id="KW-1003">Cell membrane</keyword>
<accession>F3YTU7</accession>
<dbReference type="GO" id="GO:0009425">
    <property type="term" value="C:bacterial-type flagellum basal body"/>
    <property type="evidence" value="ECO:0007669"/>
    <property type="project" value="UniProtKB-SubCell"/>
</dbReference>
<evidence type="ECO:0000256" key="8">
    <source>
        <dbReference type="ARBA" id="ARBA00023143"/>
    </source>
</evidence>
<comment type="similarity">
    <text evidence="2 10">Belongs to the FliR/MopE/SpaR family.</text>
</comment>
<dbReference type="PRINTS" id="PR00953">
    <property type="entry name" value="TYPE3IMRPROT"/>
</dbReference>
<dbReference type="InterPro" id="IPR002010">
    <property type="entry name" value="T3SS_IM_R"/>
</dbReference>